<evidence type="ECO:0000256" key="3">
    <source>
        <dbReference type="ARBA" id="ARBA00022801"/>
    </source>
</evidence>
<keyword evidence="10" id="KW-1185">Reference proteome</keyword>
<dbReference type="InterPro" id="IPR001088">
    <property type="entry name" value="Glyco_hydro_4"/>
</dbReference>
<dbReference type="InterPro" id="IPR015955">
    <property type="entry name" value="Lactate_DH/Glyco_Ohase_4_C"/>
</dbReference>
<reference evidence="9 10" key="1">
    <citation type="submission" date="2024-11" db="EMBL/GenBank/DDBJ databases">
        <authorList>
            <person name="Lucas J.A."/>
        </authorList>
    </citation>
    <scope>NUCLEOTIDE SEQUENCE [LARGE SCALE GENOMIC DNA]</scope>
    <source>
        <strain evidence="9 10">Z 5.4</strain>
    </source>
</reference>
<dbReference type="PANTHER" id="PTHR32092:SF5">
    <property type="entry name" value="6-PHOSPHO-BETA-GLUCOSIDASE"/>
    <property type="match status" value="1"/>
</dbReference>
<dbReference type="InterPro" id="IPR022616">
    <property type="entry name" value="Glyco_hydro_4_C"/>
</dbReference>
<dbReference type="Proteomes" id="UP001623041">
    <property type="component" value="Unassembled WGS sequence"/>
</dbReference>
<evidence type="ECO:0000256" key="2">
    <source>
        <dbReference type="ARBA" id="ARBA00022723"/>
    </source>
</evidence>
<dbReference type="PROSITE" id="PS01324">
    <property type="entry name" value="GLYCOSYL_HYDROL_F4"/>
    <property type="match status" value="1"/>
</dbReference>
<evidence type="ECO:0000259" key="8">
    <source>
        <dbReference type="Pfam" id="PF11975"/>
    </source>
</evidence>
<evidence type="ECO:0000313" key="9">
    <source>
        <dbReference type="EMBL" id="MFK9093122.1"/>
    </source>
</evidence>
<dbReference type="PRINTS" id="PR00732">
    <property type="entry name" value="GLHYDRLASE4"/>
</dbReference>
<dbReference type="InterPro" id="IPR036291">
    <property type="entry name" value="NAD(P)-bd_dom_sf"/>
</dbReference>
<keyword evidence="3 7" id="KW-0378">Hydrolase</keyword>
<evidence type="ECO:0000256" key="6">
    <source>
        <dbReference type="ARBA" id="ARBA00023295"/>
    </source>
</evidence>
<protein>
    <submittedName>
        <fullName evidence="9">Glycoside hydrolase</fullName>
    </submittedName>
</protein>
<dbReference type="SUPFAM" id="SSF51735">
    <property type="entry name" value="NAD(P)-binding Rossmann-fold domains"/>
    <property type="match status" value="1"/>
</dbReference>
<evidence type="ECO:0000313" key="10">
    <source>
        <dbReference type="Proteomes" id="UP001623041"/>
    </source>
</evidence>
<dbReference type="EMBL" id="JBJHQH010000012">
    <property type="protein sequence ID" value="MFK9093122.1"/>
    <property type="molecule type" value="Genomic_DNA"/>
</dbReference>
<comment type="similarity">
    <text evidence="1 7">Belongs to the glycosyl hydrolase 4 family.</text>
</comment>
<keyword evidence="4 7" id="KW-0520">NAD</keyword>
<evidence type="ECO:0000256" key="5">
    <source>
        <dbReference type="ARBA" id="ARBA00023211"/>
    </source>
</evidence>
<dbReference type="PANTHER" id="PTHR32092">
    <property type="entry name" value="6-PHOSPHO-BETA-GLUCOSIDASE-RELATED"/>
    <property type="match status" value="1"/>
</dbReference>
<proteinExistence type="inferred from homology"/>
<keyword evidence="2" id="KW-0479">Metal-binding</keyword>
<feature type="domain" description="Glycosyl hydrolase family 4 C-terminal" evidence="8">
    <location>
        <begin position="190"/>
        <end position="433"/>
    </location>
</feature>
<organism evidence="9 10">
    <name type="scientific">Bacillus salipaludis</name>
    <dbReference type="NCBI Taxonomy" id="2547811"/>
    <lineage>
        <taxon>Bacteria</taxon>
        <taxon>Bacillati</taxon>
        <taxon>Bacillota</taxon>
        <taxon>Bacilli</taxon>
        <taxon>Bacillales</taxon>
        <taxon>Bacillaceae</taxon>
        <taxon>Bacillus</taxon>
    </lineage>
</organism>
<gene>
    <name evidence="9" type="ORF">ACJEBI_16755</name>
</gene>
<comment type="cofactor">
    <cofactor evidence="7">
        <name>NAD(+)</name>
        <dbReference type="ChEBI" id="CHEBI:57540"/>
    </cofactor>
    <text evidence="7">Binds 1 NAD(+) per subunit.</text>
</comment>
<keyword evidence="5" id="KW-0464">Manganese</keyword>
<comment type="caution">
    <text evidence="9">The sequence shown here is derived from an EMBL/GenBank/DDBJ whole genome shotgun (WGS) entry which is preliminary data.</text>
</comment>
<evidence type="ECO:0000256" key="1">
    <source>
        <dbReference type="ARBA" id="ARBA00010141"/>
    </source>
</evidence>
<evidence type="ECO:0000256" key="4">
    <source>
        <dbReference type="ARBA" id="ARBA00023027"/>
    </source>
</evidence>
<sequence length="466" mass="52443">MKLTVLGGAGMRTPQLIQGLFKHPDLHLSEVTLFDNDENRLLVMGELSKYLVKLHQASFKLTFTSDIREAVSGAEFIYSAIRVGQEESRVLDERVSLKHGVIGQETTGPGGFAMALRTIPVMIEYSKIIHEVAPQAWLLNFTNPSGLLAQALNTYGHHDKVIGICDAHAGIKNALGKFLGVPHTRLQATYFGLNHLGWVPSVIVNGEDKLPEILENYESLSRSSHIFSFFDPELIRNIGMLPNEYLYYFYYTDQAVKNINESNETRGEQIVKLGRPLLDRLYEHVKAGNIERAWADYKQTMEERNNTYMSRETSGNVHNVYEKEEKIEITYEEEGYEGLALNIIKSIKYNKQQVLTLNIPNNGTIAGLHHDDVVEVPCLVNENGYFPLAVGEIPDVAMSVMKPVKTYERLAVEAAVTGDYDTALKALTVHPLVPSYTVAKAILDEYLEVHQSYLPQFNSEQQELPN</sequence>
<name>A0ABW8RHX7_9BACI</name>
<dbReference type="Gene3D" id="3.40.50.720">
    <property type="entry name" value="NAD(P)-binding Rossmann-like Domain"/>
    <property type="match status" value="1"/>
</dbReference>
<keyword evidence="6 7" id="KW-0326">Glycosidase</keyword>
<dbReference type="Pfam" id="PF11975">
    <property type="entry name" value="Glyco_hydro_4C"/>
    <property type="match status" value="1"/>
</dbReference>
<dbReference type="InterPro" id="IPR019802">
    <property type="entry name" value="GlycHydrolase_4_CS"/>
</dbReference>
<accession>A0ABW8RHX7</accession>
<dbReference type="Gene3D" id="3.90.110.10">
    <property type="entry name" value="Lactate dehydrogenase/glycoside hydrolase, family 4, C-terminal"/>
    <property type="match status" value="1"/>
</dbReference>
<dbReference type="RefSeq" id="WP_406581669.1">
    <property type="nucleotide sequence ID" value="NZ_JBJHQH010000012.1"/>
</dbReference>
<dbReference type="GO" id="GO:0016787">
    <property type="term" value="F:hydrolase activity"/>
    <property type="evidence" value="ECO:0007669"/>
    <property type="project" value="UniProtKB-KW"/>
</dbReference>
<dbReference type="Pfam" id="PF02056">
    <property type="entry name" value="Glyco_hydro_4"/>
    <property type="match status" value="1"/>
</dbReference>
<evidence type="ECO:0000256" key="7">
    <source>
        <dbReference type="RuleBase" id="RU361152"/>
    </source>
</evidence>
<dbReference type="SUPFAM" id="SSF56327">
    <property type="entry name" value="LDH C-terminal domain-like"/>
    <property type="match status" value="1"/>
</dbReference>